<dbReference type="PANTHER" id="PTHR30401:SF0">
    <property type="entry name" value="TRNA 2-SELENOURIDINE SYNTHASE"/>
    <property type="match status" value="1"/>
</dbReference>
<dbReference type="SUPFAM" id="SSF52821">
    <property type="entry name" value="Rhodanese/Cell cycle control phosphatase"/>
    <property type="match status" value="1"/>
</dbReference>
<comment type="catalytic activity">
    <reaction evidence="2">
        <text>5-methylaminomethyl-2-(Se-phospho)selenouridine(34) in tRNA + H2O = 5-methylaminomethyl-2-selenouridine(34) in tRNA + phosphate</text>
        <dbReference type="Rhea" id="RHEA:60176"/>
        <dbReference type="Rhea" id="RHEA-COMP:10196"/>
        <dbReference type="Rhea" id="RHEA-COMP:15523"/>
        <dbReference type="ChEBI" id="CHEBI:15377"/>
        <dbReference type="ChEBI" id="CHEBI:43474"/>
        <dbReference type="ChEBI" id="CHEBI:82743"/>
        <dbReference type="ChEBI" id="CHEBI:143702"/>
    </reaction>
</comment>
<keyword evidence="5" id="KW-1185">Reference proteome</keyword>
<dbReference type="RefSeq" id="WP_051537499.1">
    <property type="nucleotide sequence ID" value="NZ_FSRO01000001.1"/>
</dbReference>
<gene>
    <name evidence="2" type="primary">selU</name>
    <name evidence="4" type="ORF">SAMN02743940_2523</name>
</gene>
<organism evidence="4 5">
    <name type="scientific">Nitrosomonas cryotolerans ATCC 49181</name>
    <dbReference type="NCBI Taxonomy" id="1131553"/>
    <lineage>
        <taxon>Bacteria</taxon>
        <taxon>Pseudomonadati</taxon>
        <taxon>Pseudomonadota</taxon>
        <taxon>Betaproteobacteria</taxon>
        <taxon>Nitrosomonadales</taxon>
        <taxon>Nitrosomonadaceae</taxon>
        <taxon>Nitrosomonas</taxon>
    </lineage>
</organism>
<comment type="similarity">
    <text evidence="2">Belongs to the SelU family.</text>
</comment>
<feature type="active site" description="S-selanylcysteine intermediate" evidence="2">
    <location>
        <position position="103"/>
    </location>
</feature>
<evidence type="ECO:0000256" key="1">
    <source>
        <dbReference type="ARBA" id="ARBA00023266"/>
    </source>
</evidence>
<dbReference type="eggNOG" id="COG2603">
    <property type="taxonomic scope" value="Bacteria"/>
</dbReference>
<dbReference type="GO" id="GO:0043828">
    <property type="term" value="F:tRNA 2-selenouridine synthase activity"/>
    <property type="evidence" value="ECO:0007669"/>
    <property type="project" value="UniProtKB-EC"/>
</dbReference>
<dbReference type="InterPro" id="IPR017582">
    <property type="entry name" value="SelU"/>
</dbReference>
<dbReference type="EMBL" id="FSRO01000001">
    <property type="protein sequence ID" value="SIO42414.1"/>
    <property type="molecule type" value="Genomic_DNA"/>
</dbReference>
<dbReference type="PANTHER" id="PTHR30401">
    <property type="entry name" value="TRNA 2-SELENOURIDINE SYNTHASE"/>
    <property type="match status" value="1"/>
</dbReference>
<evidence type="ECO:0000313" key="5">
    <source>
        <dbReference type="Proteomes" id="UP000185062"/>
    </source>
</evidence>
<dbReference type="HAMAP" id="MF_01622">
    <property type="entry name" value="tRNA_sel_U_synth"/>
    <property type="match status" value="1"/>
</dbReference>
<feature type="domain" description="Rhodanese" evidence="3">
    <location>
        <begin position="20"/>
        <end position="143"/>
    </location>
</feature>
<comment type="catalytic activity">
    <reaction evidence="2">
        <text>5-methylaminomethyl-2-thiouridine(34) in tRNA + selenophosphate + (2E)-geranyl diphosphate + H2O + H(+) = 5-methylaminomethyl-2-selenouridine(34) in tRNA + (2E)-thiogeraniol + phosphate + diphosphate</text>
        <dbReference type="Rhea" id="RHEA:42716"/>
        <dbReference type="Rhea" id="RHEA-COMP:10195"/>
        <dbReference type="Rhea" id="RHEA-COMP:10196"/>
        <dbReference type="ChEBI" id="CHEBI:15377"/>
        <dbReference type="ChEBI" id="CHEBI:15378"/>
        <dbReference type="ChEBI" id="CHEBI:16144"/>
        <dbReference type="ChEBI" id="CHEBI:33019"/>
        <dbReference type="ChEBI" id="CHEBI:43474"/>
        <dbReference type="ChEBI" id="CHEBI:58057"/>
        <dbReference type="ChEBI" id="CHEBI:74455"/>
        <dbReference type="ChEBI" id="CHEBI:82743"/>
        <dbReference type="ChEBI" id="CHEBI:143703"/>
        <dbReference type="EC" id="2.9.1.3"/>
    </reaction>
</comment>
<name>A0A1N6JDG9_9PROT</name>
<dbReference type="EC" id="2.9.1.3" evidence="2"/>
<evidence type="ECO:0000256" key="2">
    <source>
        <dbReference type="HAMAP-Rule" id="MF_01622"/>
    </source>
</evidence>
<keyword evidence="2" id="KW-0808">Transferase</keyword>
<dbReference type="InterPro" id="IPR001763">
    <property type="entry name" value="Rhodanese-like_dom"/>
</dbReference>
<dbReference type="Gene3D" id="3.40.250.10">
    <property type="entry name" value="Rhodanese-like domain"/>
    <property type="match status" value="1"/>
</dbReference>
<keyword evidence="1 2" id="KW-0711">Selenium</keyword>
<dbReference type="NCBIfam" id="NF008751">
    <property type="entry name" value="PRK11784.1-3"/>
    <property type="match status" value="1"/>
</dbReference>
<dbReference type="Proteomes" id="UP000185062">
    <property type="component" value="Unassembled WGS sequence"/>
</dbReference>
<dbReference type="SMART" id="SM00450">
    <property type="entry name" value="RHOD"/>
    <property type="match status" value="1"/>
</dbReference>
<evidence type="ECO:0000313" key="4">
    <source>
        <dbReference type="EMBL" id="SIO42414.1"/>
    </source>
</evidence>
<dbReference type="InterPro" id="IPR036873">
    <property type="entry name" value="Rhodanese-like_dom_sf"/>
</dbReference>
<dbReference type="NCBIfam" id="NF008750">
    <property type="entry name" value="PRK11784.1-2"/>
    <property type="match status" value="1"/>
</dbReference>
<dbReference type="Pfam" id="PF00581">
    <property type="entry name" value="Rhodanese"/>
    <property type="match status" value="1"/>
</dbReference>
<reference evidence="4 5" key="1">
    <citation type="submission" date="2016-12" db="EMBL/GenBank/DDBJ databases">
        <authorList>
            <person name="Song W.-J."/>
            <person name="Kurnit D.M."/>
        </authorList>
    </citation>
    <scope>NUCLEOTIDE SEQUENCE [LARGE SCALE GENOMIC DNA]</scope>
    <source>
        <strain evidence="4 5">ATCC 49181</strain>
    </source>
</reference>
<sequence>MGFIVIPDYLVTAENFRNLFLCHTAFIDVRAEDEFAKGSFPYATNIPILNNRERHLVGTCYKQRGQLAAVKLGHELVCGRLKAERIRSWCELAAVNADIHLYCWRGGMRSNLARQWMSEAGVEVPLIAGGYKALRRSLIGVLDEVASNVSIIRIGGKTGVAKTRLINQLANSVDLEKHANHRGSSFGRMIDHQPTQSSFEHALAIDLLHTILATPRKQVLFVEDESQNIGAVGIPMAFFDAMRRSPLALVDMSLEFRVQRVLQEYVINMLDSFEMACSEHGFVRFSNYLSESLLRMQKRLGLERYNYVATLLEHAIRTQLSSGSILGHEAWITVLLNEYYDPMYEYQIHKNKEWIVFRGNYTEVLDWARQK</sequence>
<comment type="subunit">
    <text evidence="2">Monomer.</text>
</comment>
<comment type="catalytic activity">
    <reaction evidence="2">
        <text>5-methylaminomethyl-2-thiouridine(34) in tRNA + (2E)-geranyl diphosphate = 5-methylaminomethyl-S-(2E)-geranyl-thiouridine(34) in tRNA + diphosphate</text>
        <dbReference type="Rhea" id="RHEA:14085"/>
        <dbReference type="Rhea" id="RHEA-COMP:10195"/>
        <dbReference type="Rhea" id="RHEA-COMP:14654"/>
        <dbReference type="ChEBI" id="CHEBI:33019"/>
        <dbReference type="ChEBI" id="CHEBI:58057"/>
        <dbReference type="ChEBI" id="CHEBI:74455"/>
        <dbReference type="ChEBI" id="CHEBI:140632"/>
    </reaction>
</comment>
<dbReference type="AlphaFoldDB" id="A0A1N6JDG9"/>
<protein>
    <recommendedName>
        <fullName evidence="2">tRNA 2-selenouridine synthase</fullName>
        <ecNumber evidence="2">2.9.1.3</ecNumber>
    </recommendedName>
</protein>
<comment type="catalytic activity">
    <reaction evidence="2">
        <text>5-methylaminomethyl-S-(2E)-geranyl-thiouridine(34) in tRNA + selenophosphate + H(+) = 5-methylaminomethyl-2-(Se-phospho)selenouridine(34) in tRNA + (2E)-thiogeraniol</text>
        <dbReference type="Rhea" id="RHEA:60172"/>
        <dbReference type="Rhea" id="RHEA-COMP:14654"/>
        <dbReference type="Rhea" id="RHEA-COMP:15523"/>
        <dbReference type="ChEBI" id="CHEBI:15378"/>
        <dbReference type="ChEBI" id="CHEBI:16144"/>
        <dbReference type="ChEBI" id="CHEBI:140632"/>
        <dbReference type="ChEBI" id="CHEBI:143702"/>
        <dbReference type="ChEBI" id="CHEBI:143703"/>
    </reaction>
</comment>
<accession>A0A1N6JDG9</accession>
<dbReference type="GO" id="GO:0016765">
    <property type="term" value="F:transferase activity, transferring alkyl or aryl (other than methyl) groups"/>
    <property type="evidence" value="ECO:0007669"/>
    <property type="project" value="UniProtKB-UniRule"/>
</dbReference>
<dbReference type="NCBIfam" id="TIGR03167">
    <property type="entry name" value="tRNA_sel_U_synt"/>
    <property type="match status" value="1"/>
</dbReference>
<proteinExistence type="inferred from homology"/>
<dbReference type="Pfam" id="PF26341">
    <property type="entry name" value="AAA_SelU"/>
    <property type="match status" value="1"/>
</dbReference>
<dbReference type="PROSITE" id="PS50206">
    <property type="entry name" value="RHODANESE_3"/>
    <property type="match status" value="1"/>
</dbReference>
<comment type="function">
    <text evidence="2">Involved in the post-transcriptional modification of the uridine at the wobble position (U34) of tRNA(Lys), tRNA(Glu) and tRNA(Gln). Catalyzes the conversion of 2-thiouridine (S2U-RNA) to 2-selenouridine (Se2U-RNA). Acts in a two-step process involving geranylation of 2-thiouridine (S2U) to S-geranyl-2-thiouridine (geS2U) and subsequent selenation of the latter derivative to 2-selenouridine (Se2U) in the tRNA chain.</text>
</comment>
<dbReference type="GO" id="GO:0002098">
    <property type="term" value="P:tRNA wobble uridine modification"/>
    <property type="evidence" value="ECO:0007669"/>
    <property type="project" value="UniProtKB-UniRule"/>
</dbReference>
<dbReference type="InterPro" id="IPR058840">
    <property type="entry name" value="AAA_SelU"/>
</dbReference>
<evidence type="ECO:0000259" key="3">
    <source>
        <dbReference type="PROSITE" id="PS50206"/>
    </source>
</evidence>